<protein>
    <submittedName>
        <fullName evidence="2">Uncharacterized protein</fullName>
    </submittedName>
</protein>
<gene>
    <name evidence="2" type="ORF">V5O48_015820</name>
</gene>
<evidence type="ECO:0000313" key="3">
    <source>
        <dbReference type="Proteomes" id="UP001465976"/>
    </source>
</evidence>
<keyword evidence="3" id="KW-1185">Reference proteome</keyword>
<comment type="caution">
    <text evidence="2">The sequence shown here is derived from an EMBL/GenBank/DDBJ whole genome shotgun (WGS) entry which is preliminary data.</text>
</comment>
<feature type="region of interest" description="Disordered" evidence="1">
    <location>
        <begin position="62"/>
        <end position="109"/>
    </location>
</feature>
<dbReference type="EMBL" id="JBAHYK010001979">
    <property type="protein sequence ID" value="KAL0566199.1"/>
    <property type="molecule type" value="Genomic_DNA"/>
</dbReference>
<feature type="compositionally biased region" description="Pro residues" evidence="1">
    <location>
        <begin position="63"/>
        <end position="101"/>
    </location>
</feature>
<organism evidence="2 3">
    <name type="scientific">Marasmius crinis-equi</name>
    <dbReference type="NCBI Taxonomy" id="585013"/>
    <lineage>
        <taxon>Eukaryota</taxon>
        <taxon>Fungi</taxon>
        <taxon>Dikarya</taxon>
        <taxon>Basidiomycota</taxon>
        <taxon>Agaricomycotina</taxon>
        <taxon>Agaricomycetes</taxon>
        <taxon>Agaricomycetidae</taxon>
        <taxon>Agaricales</taxon>
        <taxon>Marasmiineae</taxon>
        <taxon>Marasmiaceae</taxon>
        <taxon>Marasmius</taxon>
    </lineage>
</organism>
<reference evidence="2 3" key="1">
    <citation type="submission" date="2024-02" db="EMBL/GenBank/DDBJ databases">
        <title>A draft genome for the cacao thread blight pathogen Marasmius crinis-equi.</title>
        <authorList>
            <person name="Cohen S.P."/>
            <person name="Baruah I.K."/>
            <person name="Amoako-Attah I."/>
            <person name="Bukari Y."/>
            <person name="Meinhardt L.W."/>
            <person name="Bailey B.A."/>
        </authorList>
    </citation>
    <scope>NUCLEOTIDE SEQUENCE [LARGE SCALE GENOMIC DNA]</scope>
    <source>
        <strain evidence="2 3">GH-76</strain>
    </source>
</reference>
<name>A0ABR3ETH1_9AGAR</name>
<dbReference type="Proteomes" id="UP001465976">
    <property type="component" value="Unassembled WGS sequence"/>
</dbReference>
<sequence length="288" mass="33194">MLLAPDDPSLDPVARRTSLRFIFGRMPNLRYECSRCKLEYHRMTPFGEPFACPHCSQNDKPPLEVPPPARTMSPLTPPPPTPPPSRSMSPLTPPPQSPPPLPRRKRKTQLVPPFTTAVELFIKSRLYTVYWPFLWNDRCVAGINHMEQRVDYMHPTSVLFSVGDGEEDARRRYVRKELIRKILYREAAKGSGHRGRVGDLLFLDRFAKPFTQEEYDAAGSERSNCFTDPGPWLGRREGMARLEEEAPDEHQRFIDEAKARDEYPDLRDWDPRPAVNVPEGLVELFLED</sequence>
<accession>A0ABR3ETH1</accession>
<evidence type="ECO:0000256" key="1">
    <source>
        <dbReference type="SAM" id="MobiDB-lite"/>
    </source>
</evidence>
<evidence type="ECO:0000313" key="2">
    <source>
        <dbReference type="EMBL" id="KAL0566199.1"/>
    </source>
</evidence>
<proteinExistence type="predicted"/>